<dbReference type="GO" id="GO:0070204">
    <property type="term" value="F:2-succinyl-5-enolpyruvyl-6-hydroxy-3-cyclohexene-1-carboxylic-acid synthase activity"/>
    <property type="evidence" value="ECO:0007669"/>
    <property type="project" value="UniProtKB-UniRule"/>
</dbReference>
<dbReference type="GO" id="GO:0030145">
    <property type="term" value="F:manganese ion binding"/>
    <property type="evidence" value="ECO:0007669"/>
    <property type="project" value="UniProtKB-UniRule"/>
</dbReference>
<evidence type="ECO:0000313" key="10">
    <source>
        <dbReference type="EMBL" id="SFD87822.1"/>
    </source>
</evidence>
<dbReference type="GO" id="GO:0030976">
    <property type="term" value="F:thiamine pyrophosphate binding"/>
    <property type="evidence" value="ECO:0007669"/>
    <property type="project" value="UniProtKB-UniRule"/>
</dbReference>
<dbReference type="InterPro" id="IPR011766">
    <property type="entry name" value="TPP_enzyme_TPP-bd"/>
</dbReference>
<dbReference type="Pfam" id="PF02775">
    <property type="entry name" value="TPP_enzyme_C"/>
    <property type="match status" value="1"/>
</dbReference>
<protein>
    <recommendedName>
        <fullName evidence="6">2-succinyl-5-enolpyruvyl-6-hydroxy-3-cyclohexene-1-carboxylate synthase</fullName>
        <shortName evidence="6">SEPHCHC synthase</shortName>
        <ecNumber evidence="6">2.2.1.9</ecNumber>
    </recommendedName>
    <alternativeName>
        <fullName evidence="6">Menaquinone biosynthesis protein MenD</fullName>
    </alternativeName>
</protein>
<dbReference type="NCBIfam" id="TIGR00173">
    <property type="entry name" value="menD"/>
    <property type="match status" value="1"/>
</dbReference>
<dbReference type="UniPathway" id="UPA01057">
    <property type="reaction ID" value="UER00164"/>
</dbReference>
<dbReference type="CDD" id="cd02009">
    <property type="entry name" value="TPP_SHCHC_synthase"/>
    <property type="match status" value="1"/>
</dbReference>
<keyword evidence="1 6" id="KW-0808">Transferase</keyword>
<comment type="similarity">
    <text evidence="6">Belongs to the TPP enzyme family. MenD subfamily.</text>
</comment>
<dbReference type="EMBL" id="FOME01000007">
    <property type="protein sequence ID" value="SFD87822.1"/>
    <property type="molecule type" value="Genomic_DNA"/>
</dbReference>
<keyword evidence="5 6" id="KW-0464">Manganese</keyword>
<keyword evidence="11" id="KW-1185">Reference proteome</keyword>
<dbReference type="InterPro" id="IPR004433">
    <property type="entry name" value="MenaQ_synth_MenD"/>
</dbReference>
<dbReference type="EC" id="2.2.1.9" evidence="6"/>
<dbReference type="Gene3D" id="3.40.50.1220">
    <property type="entry name" value="TPP-binding domain"/>
    <property type="match status" value="1"/>
</dbReference>
<reference evidence="11 12" key="1">
    <citation type="submission" date="2016-10" db="EMBL/GenBank/DDBJ databases">
        <authorList>
            <person name="Varghese N."/>
            <person name="Submissions S."/>
        </authorList>
    </citation>
    <scope>NUCLEOTIDE SEQUENCE [LARGE SCALE GENOMIC DNA]</scope>
    <source>
        <strain evidence="12">ATCC 20501</strain>
        <strain evidence="10 11">CGMCC 4.3529</strain>
    </source>
</reference>
<dbReference type="EMBL" id="FNVB01000008">
    <property type="protein sequence ID" value="SEG89893.1"/>
    <property type="molecule type" value="Genomic_DNA"/>
</dbReference>
<accession>A0A1H6DYL7</accession>
<evidence type="ECO:0000313" key="12">
    <source>
        <dbReference type="Proteomes" id="UP000236729"/>
    </source>
</evidence>
<evidence type="ECO:0000256" key="3">
    <source>
        <dbReference type="ARBA" id="ARBA00022842"/>
    </source>
</evidence>
<dbReference type="PANTHER" id="PTHR42916">
    <property type="entry name" value="2-SUCCINYL-5-ENOLPYRUVYL-6-HYDROXY-3-CYCLOHEXENE-1-CARBOXYLATE SYNTHASE"/>
    <property type="match status" value="1"/>
</dbReference>
<proteinExistence type="inferred from homology"/>
<dbReference type="PANTHER" id="PTHR42916:SF1">
    <property type="entry name" value="PROTEIN PHYLLO, CHLOROPLASTIC"/>
    <property type="match status" value="1"/>
</dbReference>
<dbReference type="GO" id="GO:0000287">
    <property type="term" value="F:magnesium ion binding"/>
    <property type="evidence" value="ECO:0007669"/>
    <property type="project" value="UniProtKB-UniRule"/>
</dbReference>
<name>A0A1H6DYL7_9PSEU</name>
<evidence type="ECO:0000313" key="11">
    <source>
        <dbReference type="Proteomes" id="UP000199690"/>
    </source>
</evidence>
<dbReference type="Gene3D" id="3.40.50.970">
    <property type="match status" value="2"/>
</dbReference>
<comment type="cofactor">
    <cofactor evidence="6">
        <name>Mg(2+)</name>
        <dbReference type="ChEBI" id="CHEBI:18420"/>
    </cofactor>
    <cofactor evidence="6">
        <name>Mn(2+)</name>
        <dbReference type="ChEBI" id="CHEBI:29035"/>
    </cofactor>
</comment>
<reference evidence="9" key="2">
    <citation type="submission" date="2016-10" db="EMBL/GenBank/DDBJ databases">
        <authorList>
            <person name="de Groot N.N."/>
        </authorList>
    </citation>
    <scope>NUCLEOTIDE SEQUENCE [LARGE SCALE GENOMIC DNA]</scope>
    <source>
        <strain evidence="9">ATCC 20501</strain>
    </source>
</reference>
<dbReference type="HAMAP" id="MF_01659">
    <property type="entry name" value="MenD"/>
    <property type="match status" value="1"/>
</dbReference>
<accession>A0A1I1VXY5</accession>
<dbReference type="CDD" id="cd07037">
    <property type="entry name" value="TPP_PYR_MenD"/>
    <property type="match status" value="1"/>
</dbReference>
<dbReference type="InterPro" id="IPR012001">
    <property type="entry name" value="Thiamin_PyroP_enz_TPP-bd_dom"/>
</dbReference>
<dbReference type="SMR" id="A0A1H6DYL7"/>
<comment type="catalytic activity">
    <reaction evidence="6">
        <text>isochorismate + 2-oxoglutarate + H(+) = 5-enolpyruvoyl-6-hydroxy-2-succinyl-cyclohex-3-ene-1-carboxylate + CO2</text>
        <dbReference type="Rhea" id="RHEA:25593"/>
        <dbReference type="ChEBI" id="CHEBI:15378"/>
        <dbReference type="ChEBI" id="CHEBI:16526"/>
        <dbReference type="ChEBI" id="CHEBI:16810"/>
        <dbReference type="ChEBI" id="CHEBI:29780"/>
        <dbReference type="ChEBI" id="CHEBI:58818"/>
        <dbReference type="EC" id="2.2.1.9"/>
    </reaction>
</comment>
<dbReference type="UniPathway" id="UPA00079"/>
<evidence type="ECO:0000259" key="7">
    <source>
        <dbReference type="Pfam" id="PF02775"/>
    </source>
</evidence>
<evidence type="ECO:0000256" key="6">
    <source>
        <dbReference type="HAMAP-Rule" id="MF_01659"/>
    </source>
</evidence>
<keyword evidence="4 6" id="KW-0786">Thiamine pyrophosphate</keyword>
<evidence type="ECO:0000313" key="9">
    <source>
        <dbReference type="EMBL" id="SEG89893.1"/>
    </source>
</evidence>
<dbReference type="Proteomes" id="UP000236729">
    <property type="component" value="Unassembled WGS sequence"/>
</dbReference>
<organism evidence="9 12">
    <name type="scientific">Saccharopolyspora kobensis</name>
    <dbReference type="NCBI Taxonomy" id="146035"/>
    <lineage>
        <taxon>Bacteria</taxon>
        <taxon>Bacillati</taxon>
        <taxon>Actinomycetota</taxon>
        <taxon>Actinomycetes</taxon>
        <taxon>Pseudonocardiales</taxon>
        <taxon>Pseudonocardiaceae</taxon>
        <taxon>Saccharopolyspora</taxon>
    </lineage>
</organism>
<feature type="domain" description="Thiamine pyrophosphate enzyme N-terminal TPP-binding" evidence="8">
    <location>
        <begin position="8"/>
        <end position="125"/>
    </location>
</feature>
<dbReference type="InterPro" id="IPR029061">
    <property type="entry name" value="THDP-binding"/>
</dbReference>
<keyword evidence="2 6" id="KW-0479">Metal-binding</keyword>
<evidence type="ECO:0000256" key="4">
    <source>
        <dbReference type="ARBA" id="ARBA00023052"/>
    </source>
</evidence>
<comment type="subunit">
    <text evidence="6">Homodimer.</text>
</comment>
<comment type="function">
    <text evidence="6">Catalyzes the thiamine diphosphate-dependent decarboxylation of 2-oxoglutarate and the subsequent addition of the resulting succinic semialdehyde-thiamine pyrophosphate anion to isochorismate to yield 2-succinyl-5-enolpyruvyl-6-hydroxy-3-cyclohexene-1-carboxylate (SEPHCHC).</text>
</comment>
<keyword evidence="3 6" id="KW-0460">Magnesium</keyword>
<evidence type="ECO:0000256" key="1">
    <source>
        <dbReference type="ARBA" id="ARBA00022679"/>
    </source>
</evidence>
<keyword evidence="6" id="KW-0474">Menaquinone biosynthesis</keyword>
<dbReference type="Proteomes" id="UP000199690">
    <property type="component" value="Unassembled WGS sequence"/>
</dbReference>
<comment type="cofactor">
    <cofactor evidence="6">
        <name>thiamine diphosphate</name>
        <dbReference type="ChEBI" id="CHEBI:58937"/>
    </cofactor>
    <text evidence="6">Binds 1 thiamine pyrophosphate per subunit.</text>
</comment>
<evidence type="ECO:0000259" key="8">
    <source>
        <dbReference type="Pfam" id="PF02776"/>
    </source>
</evidence>
<dbReference type="PIRSF" id="PIRSF004983">
    <property type="entry name" value="MenD"/>
    <property type="match status" value="1"/>
</dbReference>
<feature type="domain" description="Thiamine pyrophosphate enzyme TPP-binding" evidence="7">
    <location>
        <begin position="407"/>
        <end position="522"/>
    </location>
</feature>
<gene>
    <name evidence="6" type="primary">menD</name>
    <name evidence="9" type="ORF">SAMN02982929_05098</name>
    <name evidence="10" type="ORF">SAMN05216506_10771</name>
</gene>
<dbReference type="Pfam" id="PF02776">
    <property type="entry name" value="TPP_enzyme_N"/>
    <property type="match status" value="1"/>
</dbReference>
<dbReference type="GO" id="GO:0009234">
    <property type="term" value="P:menaquinone biosynthetic process"/>
    <property type="evidence" value="ECO:0007669"/>
    <property type="project" value="UniProtKB-UniRule"/>
</dbReference>
<comment type="pathway">
    <text evidence="6">Quinol/quinone metabolism; menaquinone biosynthesis.</text>
</comment>
<comment type="pathway">
    <text evidence="6">Quinol/quinone metabolism; 1,4-dihydroxy-2-naphthoate biosynthesis; 1,4-dihydroxy-2-naphthoate from chorismate: step 2/7.</text>
</comment>
<dbReference type="SUPFAM" id="SSF52518">
    <property type="entry name" value="Thiamin diphosphate-binding fold (THDP-binding)"/>
    <property type="match status" value="2"/>
</dbReference>
<evidence type="ECO:0000256" key="5">
    <source>
        <dbReference type="ARBA" id="ARBA00023211"/>
    </source>
</evidence>
<evidence type="ECO:0000256" key="2">
    <source>
        <dbReference type="ARBA" id="ARBA00022723"/>
    </source>
</evidence>
<dbReference type="RefSeq" id="WP_093353996.1">
    <property type="nucleotide sequence ID" value="NZ_FNVB01000008.1"/>
</dbReference>
<dbReference type="AlphaFoldDB" id="A0A1H6DYL7"/>
<sequence>MNPSTAQAEVIVDELVRNGVRQVVLSPGSRNAPLSYALHKADHAGRLRLHVRIDERSAGFLALGLAARSQSPVAVACTSGTAATNLHPAVSEAFHSGVPLIVLTADRPPELRAAGANQTIDQHGMFGSEVRLFDELAVAEDRPGQNAYWRSQVCRAWHAAQGEVRGGPVHLNLPFREPLVPSGDADWSEPLDGRPDGARWTELAGSGRVPSALSRVRARHGLVLAADSGVGGAGEWGERSGWPVLSEVGAVGVPGSAVISTGMWLLGLPEFVQQHRPEQVLCVGRPTVFRQVQRLLADTGVEVLLAHGGADWPAPAHNLREVADTFGPTPAPADPDWLTGWQQADQKASAALHGALDLERWPNGPAVARSVVDAMPEHALLVLGSSNPTRDVALAARQRPDVVVHRNRGVAGIDGTVSTAIGAAIAHGQPAYALLGDLTFLHDSNGLMLGPYEQRPDLTIVVLNDDGGGIFSLLEQGGPEHSESFERIFGTPHGTDLGQLCAAHGVEHELVRQQSEFVEALRWRPGLRVIEVQAERSVLRSVHERLQTAVRSALLG</sequence>